<organism evidence="3 4">
    <name type="scientific">Niabella soli DSM 19437</name>
    <dbReference type="NCBI Taxonomy" id="929713"/>
    <lineage>
        <taxon>Bacteria</taxon>
        <taxon>Pseudomonadati</taxon>
        <taxon>Bacteroidota</taxon>
        <taxon>Chitinophagia</taxon>
        <taxon>Chitinophagales</taxon>
        <taxon>Chitinophagaceae</taxon>
        <taxon>Niabella</taxon>
    </lineage>
</organism>
<dbReference type="Proteomes" id="UP000003586">
    <property type="component" value="Chromosome"/>
</dbReference>
<dbReference type="GO" id="GO:0045493">
    <property type="term" value="P:xylan catabolic process"/>
    <property type="evidence" value="ECO:0007669"/>
    <property type="project" value="UniProtKB-KW"/>
</dbReference>
<dbReference type="HOGENOM" id="CLU_052178_0_0_10"/>
<keyword evidence="3" id="KW-0326">Glycosidase</keyword>
<feature type="domain" description="NodB homology" evidence="2">
    <location>
        <begin position="70"/>
        <end position="281"/>
    </location>
</feature>
<dbReference type="InterPro" id="IPR050248">
    <property type="entry name" value="Polysacc_deacetylase_ArnD"/>
</dbReference>
<keyword evidence="3" id="KW-0119">Carbohydrate metabolism</keyword>
<protein>
    <submittedName>
        <fullName evidence="3">Xylanase</fullName>
    </submittedName>
</protein>
<accession>W0F6B9</accession>
<dbReference type="STRING" id="929713.NIASO_20345"/>
<evidence type="ECO:0000313" key="3">
    <source>
        <dbReference type="EMBL" id="AHF16901.1"/>
    </source>
</evidence>
<proteinExistence type="predicted"/>
<evidence type="ECO:0000313" key="4">
    <source>
        <dbReference type="Proteomes" id="UP000003586"/>
    </source>
</evidence>
<dbReference type="InterPro" id="IPR002509">
    <property type="entry name" value="NODB_dom"/>
</dbReference>
<dbReference type="GO" id="GO:0016810">
    <property type="term" value="F:hydrolase activity, acting on carbon-nitrogen (but not peptide) bonds"/>
    <property type="evidence" value="ECO:0007669"/>
    <property type="project" value="InterPro"/>
</dbReference>
<dbReference type="AlphaFoldDB" id="W0F6B9"/>
<keyword evidence="4" id="KW-1185">Reference proteome</keyword>
<dbReference type="SUPFAM" id="SSF88713">
    <property type="entry name" value="Glycoside hydrolase/deacetylase"/>
    <property type="match status" value="1"/>
</dbReference>
<keyword evidence="3" id="KW-0624">Polysaccharide degradation</keyword>
<dbReference type="PANTHER" id="PTHR10587">
    <property type="entry name" value="GLYCOSYL TRANSFERASE-RELATED"/>
    <property type="match status" value="1"/>
</dbReference>
<dbReference type="PROSITE" id="PS51677">
    <property type="entry name" value="NODB"/>
    <property type="match status" value="1"/>
</dbReference>
<reference evidence="3 4" key="1">
    <citation type="submission" date="2013-12" db="EMBL/GenBank/DDBJ databases">
        <authorList>
            <consortium name="DOE Joint Genome Institute"/>
            <person name="Eisen J."/>
            <person name="Huntemann M."/>
            <person name="Han J."/>
            <person name="Chen A."/>
            <person name="Kyrpides N."/>
            <person name="Mavromatis K."/>
            <person name="Markowitz V."/>
            <person name="Palaniappan K."/>
            <person name="Ivanova N."/>
            <person name="Schaumberg A."/>
            <person name="Pati A."/>
            <person name="Liolios K."/>
            <person name="Nordberg H.P."/>
            <person name="Cantor M.N."/>
            <person name="Hua S.X."/>
            <person name="Woyke T."/>
        </authorList>
    </citation>
    <scope>NUCLEOTIDE SEQUENCE [LARGE SCALE GENOMIC DNA]</scope>
    <source>
        <strain evidence="4">DSM 19437</strain>
    </source>
</reference>
<evidence type="ECO:0000259" key="2">
    <source>
        <dbReference type="PROSITE" id="PS51677"/>
    </source>
</evidence>
<keyword evidence="3" id="KW-0378">Hydrolase</keyword>
<gene>
    <name evidence="3" type="ORF">NIASO_20345</name>
</gene>
<feature type="chain" id="PRO_5004788059" evidence="1">
    <location>
        <begin position="28"/>
        <end position="299"/>
    </location>
</feature>
<name>W0F6B9_9BACT</name>
<evidence type="ECO:0000256" key="1">
    <source>
        <dbReference type="SAM" id="SignalP"/>
    </source>
</evidence>
<dbReference type="GO" id="GO:0016798">
    <property type="term" value="F:hydrolase activity, acting on glycosyl bonds"/>
    <property type="evidence" value="ECO:0007669"/>
    <property type="project" value="UniProtKB-KW"/>
</dbReference>
<dbReference type="Pfam" id="PF01522">
    <property type="entry name" value="Polysacc_deac_1"/>
    <property type="match status" value="1"/>
</dbReference>
<keyword evidence="3" id="KW-0858">Xylan degradation</keyword>
<dbReference type="Gene3D" id="3.20.20.370">
    <property type="entry name" value="Glycoside hydrolase/deacetylase"/>
    <property type="match status" value="1"/>
</dbReference>
<dbReference type="EMBL" id="CP007035">
    <property type="protein sequence ID" value="AHF16901.1"/>
    <property type="molecule type" value="Genomic_DNA"/>
</dbReference>
<keyword evidence="1" id="KW-0732">Signal</keyword>
<dbReference type="InterPro" id="IPR011330">
    <property type="entry name" value="Glyco_hydro/deAcase_b/a-brl"/>
</dbReference>
<dbReference type="PROSITE" id="PS51257">
    <property type="entry name" value="PROKAR_LIPOPROTEIN"/>
    <property type="match status" value="1"/>
</dbReference>
<dbReference type="KEGG" id="nso:NIASO_20345"/>
<feature type="signal peptide" evidence="1">
    <location>
        <begin position="1"/>
        <end position="27"/>
    </location>
</feature>
<dbReference type="RefSeq" id="WP_008582642.1">
    <property type="nucleotide sequence ID" value="NZ_CP007035.1"/>
</dbReference>
<sequence>MKNYLMRPYSGAARFVTFVFILLGWCACNPSGNTDTTNQAATADTAVVQAAPADSLREALADTLPPSNKKRIYLTFDDGPNLGTKNLLTILQDEKVPATMFLIGLHTGASPEQKLMWNKLQTFPGIELCNHSYSHAWRNKFTPFYQHADSVIADFNHAETLMALKAPIARTPGRNAWRIDSITRTDLLKNKKTIDTLQSKGGYVLIGWDLEWMFNHRNNQAVQTADQLYAQVNHLFGSNKTLIPNNLVILAHDQMWRTSVDSLRLVDFIRKLKASPDYELALISNYPGVRRALLKGKGI</sequence>
<dbReference type="eggNOG" id="COG0726">
    <property type="taxonomic scope" value="Bacteria"/>
</dbReference>